<gene>
    <name evidence="2" type="ORF">DLD82_16200</name>
</gene>
<comment type="caution">
    <text evidence="2">The sequence shown here is derived from an EMBL/GenBank/DDBJ whole genome shotgun (WGS) entry which is preliminary data.</text>
</comment>
<dbReference type="GeneID" id="97607992"/>
<evidence type="ECO:0000313" key="2">
    <source>
        <dbReference type="EMBL" id="PWR70211.1"/>
    </source>
</evidence>
<sequence length="1039" mass="116013">MTSDQKQNILSALRILSSPGQVIETRIITAEGIGSGYYDNPEKLADAAAILDTNSQIKGIYITLNEVNPALLARRANRVLMRLSKKDATTADQDITHRLWLPIDIDPRRPSGVSSSDPEHKASLLKAGKIAAYLSSVGWPEPLIADSGNGAHLLYRISLPNDTHSRDCIKKCLESLDILFSDEENTVDTANFNAARIWKLYGTTSRKGDYTSSRPHRRSELLKVPETLEIVPEDLLNRLATLYPDEPKETKKQNSRSPEDLGAWLSGHGIGFSKKPYHDGTLYIFDQCPFSEAHQDGAYAIQFGSGAIFAGCHHDSCGGGVQRWKELQRRFDGDDTEQRLKKLRSERLREKAASSGLIKNQPDARISTEAERILRDSSPIRYMLDAFSQDHEGDTVVAECLLMSLASRSVINSKGLHVSITGESGKGKSHTIDTMLSLVPEELRIDGRMSDKALFYISDLKPGSIIALDDVSLSDQMQEILKGVTTSFQRPFRYRTVSKDRTGMTCTIPERCVWWITKVEGAGDDQVFNRMLTCWIDDSEELDQRVLARTLSDASRVPTKNAKVRDEVLIIRQIWRMITPAWVVIPFAEDIHFQSAANRRNPDMLLDLIKTFAILNQFQRERADMDTMPCVTATVDDFYAAARLFDALNGDTGGQITKLTKREASLIAAIQSLQLTEMTIPDLQKVTGWPSSSIHKLLNGYQSRGSQYSGLLEKCPAISFHEQSVTSGENGQMVQRRMKVFVWDQYLYDAWVSSGAVSLRSGTDDSKRNSDSDGTEPDSGPGYDKPEEKISCLSGLDGGGKDSLLTGEGSNEVCEAVAEKEGQSCRSEAAASIKIPKNCPDNLSCTNILRDLSECEAEGELTRKEEFIPEDERFRDYEPGVAEQELENRTTCPPTPIQDDFSGRIAASHMQQNASLLISQVDPHDFSRLDGWPSMQVCGVCGRKPTVYRRKNRNNQDTPDNPDAFLCEGCYNRAVSRYIARLIPLPGVIDTSQMTRMEPGSRCSLCNLLPVGWYDKERQIGLCDSCYERECERKRREEE</sequence>
<dbReference type="AlphaFoldDB" id="A0A2V2N421"/>
<organism evidence="2 3">
    <name type="scientific">Methanospirillum stamsii</name>
    <dbReference type="NCBI Taxonomy" id="1277351"/>
    <lineage>
        <taxon>Archaea</taxon>
        <taxon>Methanobacteriati</taxon>
        <taxon>Methanobacteriota</taxon>
        <taxon>Stenosarchaea group</taxon>
        <taxon>Methanomicrobia</taxon>
        <taxon>Methanomicrobiales</taxon>
        <taxon>Methanospirillaceae</taxon>
        <taxon>Methanospirillum</taxon>
    </lineage>
</organism>
<feature type="compositionally biased region" description="Basic and acidic residues" evidence="1">
    <location>
        <begin position="762"/>
        <end position="771"/>
    </location>
</feature>
<dbReference type="RefSeq" id="WP_109942177.1">
    <property type="nucleotide sequence ID" value="NZ_CP176366.1"/>
</dbReference>
<name>A0A2V2N421_9EURY</name>
<dbReference type="InterPro" id="IPR027417">
    <property type="entry name" value="P-loop_NTPase"/>
</dbReference>
<dbReference type="OrthoDB" id="117814at2157"/>
<evidence type="ECO:0000313" key="3">
    <source>
        <dbReference type="Proteomes" id="UP000245934"/>
    </source>
</evidence>
<dbReference type="Gene3D" id="3.40.50.300">
    <property type="entry name" value="P-loop containing nucleotide triphosphate hydrolases"/>
    <property type="match status" value="1"/>
</dbReference>
<proteinExistence type="predicted"/>
<evidence type="ECO:0000256" key="1">
    <source>
        <dbReference type="SAM" id="MobiDB-lite"/>
    </source>
</evidence>
<dbReference type="EMBL" id="QGMZ01000045">
    <property type="protein sequence ID" value="PWR70211.1"/>
    <property type="molecule type" value="Genomic_DNA"/>
</dbReference>
<accession>A0A2V2N421</accession>
<protein>
    <submittedName>
        <fullName evidence="2">Uncharacterized protein</fullName>
    </submittedName>
</protein>
<reference evidence="2 3" key="1">
    <citation type="submission" date="2018-05" db="EMBL/GenBank/DDBJ databases">
        <title>Draft genome of Methanospirillum stamsii Pt1.</title>
        <authorList>
            <person name="Dueholm M.S."/>
            <person name="Nielsen P.H."/>
            <person name="Bakmann L.F."/>
            <person name="Otzen D.E."/>
        </authorList>
    </citation>
    <scope>NUCLEOTIDE SEQUENCE [LARGE SCALE GENOMIC DNA]</scope>
    <source>
        <strain evidence="2 3">Pt1</strain>
    </source>
</reference>
<feature type="region of interest" description="Disordered" evidence="1">
    <location>
        <begin position="758"/>
        <end position="792"/>
    </location>
</feature>
<dbReference type="Proteomes" id="UP000245934">
    <property type="component" value="Unassembled WGS sequence"/>
</dbReference>
<keyword evidence="3" id="KW-1185">Reference proteome</keyword>